<feature type="transmembrane region" description="Helical" evidence="2">
    <location>
        <begin position="112"/>
        <end position="137"/>
    </location>
</feature>
<comment type="similarity">
    <text evidence="1">Belongs to the nematode receptor-like protein sre family.</text>
</comment>
<dbReference type="InterPro" id="IPR004151">
    <property type="entry name" value="7TM_GPCR_serpentine_rcpt_Sre"/>
</dbReference>
<evidence type="ECO:0000313" key="4">
    <source>
        <dbReference type="WBParaSite" id="HCON_00042590-00001"/>
    </source>
</evidence>
<dbReference type="Proteomes" id="UP000025227">
    <property type="component" value="Unplaced"/>
</dbReference>
<dbReference type="PANTHER" id="PTHR23128:SF132">
    <property type="entry name" value="SERPENTINE RECEPTOR, CLASS E (EPSILON)-RELATED"/>
    <property type="match status" value="1"/>
</dbReference>
<evidence type="ECO:0000256" key="1">
    <source>
        <dbReference type="ARBA" id="ARBA00006803"/>
    </source>
</evidence>
<dbReference type="PANTHER" id="PTHR23128">
    <property type="entry name" value="SERPENTINE RECEPTOR, CLASS E (EPSILON)-RELATED"/>
    <property type="match status" value="1"/>
</dbReference>
<evidence type="ECO:0000313" key="3">
    <source>
        <dbReference type="Proteomes" id="UP000025227"/>
    </source>
</evidence>
<organism evidence="3 4">
    <name type="scientific">Haemonchus contortus</name>
    <name type="common">Barber pole worm</name>
    <dbReference type="NCBI Taxonomy" id="6289"/>
    <lineage>
        <taxon>Eukaryota</taxon>
        <taxon>Metazoa</taxon>
        <taxon>Ecdysozoa</taxon>
        <taxon>Nematoda</taxon>
        <taxon>Chromadorea</taxon>
        <taxon>Rhabditida</taxon>
        <taxon>Rhabditina</taxon>
        <taxon>Rhabditomorpha</taxon>
        <taxon>Strongyloidea</taxon>
        <taxon>Trichostrongylidae</taxon>
        <taxon>Haemonchus</taxon>
    </lineage>
</organism>
<keyword evidence="2" id="KW-0472">Membrane</keyword>
<feature type="transmembrane region" description="Helical" evidence="2">
    <location>
        <begin position="281"/>
        <end position="302"/>
    </location>
</feature>
<feature type="transmembrane region" description="Helical" evidence="2">
    <location>
        <begin position="157"/>
        <end position="178"/>
    </location>
</feature>
<dbReference type="WBParaSite" id="HCON_00042590-00001">
    <property type="protein sequence ID" value="HCON_00042590-00001"/>
    <property type="gene ID" value="HCON_00042590"/>
</dbReference>
<proteinExistence type="inferred from homology"/>
<name>A0A7I4Y349_HAECO</name>
<dbReference type="OrthoDB" id="5877454at2759"/>
<dbReference type="OMA" id="CCLLTIQ"/>
<dbReference type="AlphaFoldDB" id="A0A7I4Y349"/>
<keyword evidence="3" id="KW-1185">Reference proteome</keyword>
<dbReference type="Pfam" id="PF03125">
    <property type="entry name" value="Sre"/>
    <property type="match status" value="1"/>
</dbReference>
<reference evidence="4" key="1">
    <citation type="submission" date="2020-12" db="UniProtKB">
        <authorList>
            <consortium name="WormBaseParasite"/>
        </authorList>
    </citation>
    <scope>IDENTIFICATION</scope>
    <source>
        <strain evidence="4">MHco3</strain>
    </source>
</reference>
<sequence>MVSFDTITYHLYGDIFFIAPTFIPTKNSPYLINHFILSIIQIIDLIAVVFSLPVVLLHNYCLTKSAIFHPNLVRIAQVYLSGNYFAIISRLTTHLYQVGVLHFDDRNNCLKILLFIVSIIRSYFLMSTVVFLVEVIIERTFAFYFVVDYEKKPRLWISTGILAATLPLTFLVTIMMLIRIIPIKIIIIADCVMTMLFLIIFVVLYRLNVLRLHELRAGMAHSKTKNTLSIKFQLLENVKVMRLVMIAFSVGSILTFIGIGLFALALLVYYDQPEARQLCLVLLDLLVALSTAVGFFAFLLIFNEWRQAIGEWPLALKLCHILRIQLNEPCQSIDDHRGATDHYFNQLRQAWE</sequence>
<accession>A0A7I4Y349</accession>
<feature type="transmembrane region" description="Helical" evidence="2">
    <location>
        <begin position="35"/>
        <end position="57"/>
    </location>
</feature>
<evidence type="ECO:0000256" key="2">
    <source>
        <dbReference type="SAM" id="Phobius"/>
    </source>
</evidence>
<dbReference type="GO" id="GO:0007606">
    <property type="term" value="P:sensory perception of chemical stimulus"/>
    <property type="evidence" value="ECO:0007669"/>
    <property type="project" value="InterPro"/>
</dbReference>
<protein>
    <submittedName>
        <fullName evidence="4">G protein-coupled receptor</fullName>
    </submittedName>
</protein>
<feature type="transmembrane region" description="Helical" evidence="2">
    <location>
        <begin position="185"/>
        <end position="205"/>
    </location>
</feature>
<feature type="transmembrane region" description="Helical" evidence="2">
    <location>
        <begin position="243"/>
        <end position="269"/>
    </location>
</feature>
<keyword evidence="2" id="KW-1133">Transmembrane helix</keyword>
<keyword evidence="2" id="KW-0812">Transmembrane</keyword>
<dbReference type="GO" id="GO:0016020">
    <property type="term" value="C:membrane"/>
    <property type="evidence" value="ECO:0007669"/>
    <property type="project" value="InterPro"/>
</dbReference>